<dbReference type="OrthoDB" id="10429905at2759"/>
<keyword evidence="3" id="KW-1185">Reference proteome</keyword>
<proteinExistence type="predicted"/>
<reference evidence="2" key="1">
    <citation type="submission" date="2021-05" db="EMBL/GenBank/DDBJ databases">
        <title>The genome of the haptophyte Pavlova lutheri (Diacronema luteri, Pavlovales) - a model for lipid biosynthesis in eukaryotic algae.</title>
        <authorList>
            <person name="Hulatt C.J."/>
            <person name="Posewitz M.C."/>
        </authorList>
    </citation>
    <scope>NUCLEOTIDE SEQUENCE</scope>
    <source>
        <strain evidence="2">NIVA-4/92</strain>
    </source>
</reference>
<accession>A0A8J5XC91</accession>
<organism evidence="2 3">
    <name type="scientific">Diacronema lutheri</name>
    <name type="common">Unicellular marine alga</name>
    <name type="synonym">Monochrysis lutheri</name>
    <dbReference type="NCBI Taxonomy" id="2081491"/>
    <lineage>
        <taxon>Eukaryota</taxon>
        <taxon>Haptista</taxon>
        <taxon>Haptophyta</taxon>
        <taxon>Pavlovophyceae</taxon>
        <taxon>Pavlovales</taxon>
        <taxon>Pavlovaceae</taxon>
        <taxon>Diacronema</taxon>
    </lineage>
</organism>
<protein>
    <submittedName>
        <fullName evidence="2">Uncharacterized protein</fullName>
    </submittedName>
</protein>
<dbReference type="Proteomes" id="UP000751190">
    <property type="component" value="Unassembled WGS sequence"/>
</dbReference>
<gene>
    <name evidence="2" type="ORF">KFE25_001599</name>
</gene>
<evidence type="ECO:0000256" key="1">
    <source>
        <dbReference type="SAM" id="SignalP"/>
    </source>
</evidence>
<keyword evidence="1" id="KW-0732">Signal</keyword>
<dbReference type="AlphaFoldDB" id="A0A8J5XC91"/>
<evidence type="ECO:0000313" key="2">
    <source>
        <dbReference type="EMBL" id="KAG8462826.1"/>
    </source>
</evidence>
<sequence>MGSAGRTTAVVVLALTLHAAAGLLAPPSASWVVRSARARVRAVAADDAYNSVFAFNTFGAADARRKWADPKVKASVVRTLIDALDNLRPAEVAMVVDRLWAAGPSVGAEGVSVQRLIELAERIEQLERMASRGEADPYELGDEARTVRSRMRMYARDARLYPGVDLPFFDLL</sequence>
<evidence type="ECO:0000313" key="3">
    <source>
        <dbReference type="Proteomes" id="UP000751190"/>
    </source>
</evidence>
<name>A0A8J5XC91_DIALT</name>
<comment type="caution">
    <text evidence="2">The sequence shown here is derived from an EMBL/GenBank/DDBJ whole genome shotgun (WGS) entry which is preliminary data.</text>
</comment>
<feature type="signal peptide" evidence="1">
    <location>
        <begin position="1"/>
        <end position="22"/>
    </location>
</feature>
<feature type="chain" id="PRO_5035300491" evidence="1">
    <location>
        <begin position="23"/>
        <end position="172"/>
    </location>
</feature>
<dbReference type="EMBL" id="JAGTXO010000018">
    <property type="protein sequence ID" value="KAG8462826.1"/>
    <property type="molecule type" value="Genomic_DNA"/>
</dbReference>